<dbReference type="PANTHER" id="PTHR10938">
    <property type="entry name" value="TRANSLATION INITIATION FACTOR IF-3"/>
    <property type="match status" value="1"/>
</dbReference>
<evidence type="ECO:0000259" key="4">
    <source>
        <dbReference type="Pfam" id="PF00707"/>
    </source>
</evidence>
<dbReference type="Gene3D" id="3.10.20.80">
    <property type="entry name" value="Translation initiation factor 3 (IF-3), N-terminal domain"/>
    <property type="match status" value="1"/>
</dbReference>
<evidence type="ECO:0000259" key="5">
    <source>
        <dbReference type="Pfam" id="PF05198"/>
    </source>
</evidence>
<dbReference type="SUPFAM" id="SSF54364">
    <property type="entry name" value="Translation initiation factor IF3, N-terminal domain"/>
    <property type="match status" value="1"/>
</dbReference>
<dbReference type="GO" id="GO:0043022">
    <property type="term" value="F:ribosome binding"/>
    <property type="evidence" value="ECO:0007669"/>
    <property type="project" value="TreeGrafter"/>
</dbReference>
<dbReference type="InterPro" id="IPR019813">
    <property type="entry name" value="Translation_initiation_fac3_CS"/>
</dbReference>
<accession>A0A0F9M7D7</accession>
<feature type="domain" description="Translation initiation factor 3 N-terminal" evidence="5">
    <location>
        <begin position="1"/>
        <end position="49"/>
    </location>
</feature>
<sequence length="139" mass="15878">MGVVSTKEAIDLSIERDLDLVEVAPTAKPPVCKIMDFGKYKYQMSKKQSNKKAPDLKEVKVRPRIGDHDLNLKIRNARKFLDHGHKVKVTMFFRGRERAKPELGMEVFKKLLGILPGDYVIQQHPRHDGNSITMVLSPK</sequence>
<comment type="similarity">
    <text evidence="1">Belongs to the IF-3 family.</text>
</comment>
<dbReference type="PROSITE" id="PS00938">
    <property type="entry name" value="IF3"/>
    <property type="match status" value="1"/>
</dbReference>
<evidence type="ECO:0000256" key="2">
    <source>
        <dbReference type="ARBA" id="ARBA00022540"/>
    </source>
</evidence>
<dbReference type="InterPro" id="IPR019814">
    <property type="entry name" value="Translation_initiation_fac_3_N"/>
</dbReference>
<feature type="domain" description="Translation initiation factor 3 C-terminal" evidence="4">
    <location>
        <begin position="56"/>
        <end position="139"/>
    </location>
</feature>
<keyword evidence="3" id="KW-0648">Protein biosynthesis</keyword>
<evidence type="ECO:0000256" key="1">
    <source>
        <dbReference type="ARBA" id="ARBA00005439"/>
    </source>
</evidence>
<dbReference type="PANTHER" id="PTHR10938:SF0">
    <property type="entry name" value="TRANSLATION INITIATION FACTOR IF-3, MITOCHONDRIAL"/>
    <property type="match status" value="1"/>
</dbReference>
<evidence type="ECO:0000256" key="3">
    <source>
        <dbReference type="ARBA" id="ARBA00022917"/>
    </source>
</evidence>
<dbReference type="AlphaFoldDB" id="A0A0F9M7D7"/>
<keyword evidence="2" id="KW-0396">Initiation factor</keyword>
<dbReference type="Pfam" id="PF00707">
    <property type="entry name" value="IF3_C"/>
    <property type="match status" value="1"/>
</dbReference>
<dbReference type="GO" id="GO:0005829">
    <property type="term" value="C:cytosol"/>
    <property type="evidence" value="ECO:0007669"/>
    <property type="project" value="TreeGrafter"/>
</dbReference>
<organism evidence="6">
    <name type="scientific">marine sediment metagenome</name>
    <dbReference type="NCBI Taxonomy" id="412755"/>
    <lineage>
        <taxon>unclassified sequences</taxon>
        <taxon>metagenomes</taxon>
        <taxon>ecological metagenomes</taxon>
    </lineage>
</organism>
<dbReference type="GO" id="GO:0032790">
    <property type="term" value="P:ribosome disassembly"/>
    <property type="evidence" value="ECO:0007669"/>
    <property type="project" value="TreeGrafter"/>
</dbReference>
<proteinExistence type="inferred from homology"/>
<evidence type="ECO:0008006" key="7">
    <source>
        <dbReference type="Google" id="ProtNLM"/>
    </source>
</evidence>
<gene>
    <name evidence="6" type="ORF">LCGC14_1419230</name>
</gene>
<protein>
    <recommendedName>
        <fullName evidence="7">Translation initiation factor 3 N-terminal domain-containing protein</fullName>
    </recommendedName>
</protein>
<dbReference type="NCBIfam" id="TIGR00168">
    <property type="entry name" value="infC"/>
    <property type="match status" value="1"/>
</dbReference>
<dbReference type="GO" id="GO:0003743">
    <property type="term" value="F:translation initiation factor activity"/>
    <property type="evidence" value="ECO:0007669"/>
    <property type="project" value="UniProtKB-KW"/>
</dbReference>
<dbReference type="Pfam" id="PF05198">
    <property type="entry name" value="IF3_N"/>
    <property type="match status" value="1"/>
</dbReference>
<dbReference type="InterPro" id="IPR019815">
    <property type="entry name" value="Translation_initiation_fac_3_C"/>
</dbReference>
<dbReference type="GO" id="GO:0016020">
    <property type="term" value="C:membrane"/>
    <property type="evidence" value="ECO:0007669"/>
    <property type="project" value="TreeGrafter"/>
</dbReference>
<evidence type="ECO:0000313" key="6">
    <source>
        <dbReference type="EMBL" id="KKM72565.1"/>
    </source>
</evidence>
<reference evidence="6" key="1">
    <citation type="journal article" date="2015" name="Nature">
        <title>Complex archaea that bridge the gap between prokaryotes and eukaryotes.</title>
        <authorList>
            <person name="Spang A."/>
            <person name="Saw J.H."/>
            <person name="Jorgensen S.L."/>
            <person name="Zaremba-Niedzwiedzka K."/>
            <person name="Martijn J."/>
            <person name="Lind A.E."/>
            <person name="van Eijk R."/>
            <person name="Schleper C."/>
            <person name="Guy L."/>
            <person name="Ettema T.J."/>
        </authorList>
    </citation>
    <scope>NUCLEOTIDE SEQUENCE</scope>
</reference>
<dbReference type="InterPro" id="IPR036788">
    <property type="entry name" value="T_IF-3_C_sf"/>
</dbReference>
<name>A0A0F9M7D7_9ZZZZ</name>
<dbReference type="Gene3D" id="3.30.110.10">
    <property type="entry name" value="Translation initiation factor 3 (IF-3), C-terminal domain"/>
    <property type="match status" value="1"/>
</dbReference>
<dbReference type="InterPro" id="IPR036787">
    <property type="entry name" value="T_IF-3_N_sf"/>
</dbReference>
<dbReference type="EMBL" id="LAZR01009447">
    <property type="protein sequence ID" value="KKM72565.1"/>
    <property type="molecule type" value="Genomic_DNA"/>
</dbReference>
<dbReference type="InterPro" id="IPR001288">
    <property type="entry name" value="Translation_initiation_fac_3"/>
</dbReference>
<dbReference type="SUPFAM" id="SSF55200">
    <property type="entry name" value="Translation initiation factor IF3, C-terminal domain"/>
    <property type="match status" value="1"/>
</dbReference>
<comment type="caution">
    <text evidence="6">The sequence shown here is derived from an EMBL/GenBank/DDBJ whole genome shotgun (WGS) entry which is preliminary data.</text>
</comment>